<sequence length="66" mass="7227">MAWLIEEKTRAARKALAKHKMLPYESTAGAAPAPLALTTSSLRAPGTNGTRPLVDRQRLRPMRPFG</sequence>
<dbReference type="AlphaFoldDB" id="A0A1V4JZK9"/>
<accession>A0A1V4JZK9</accession>
<proteinExistence type="predicted"/>
<dbReference type="EMBL" id="LSYS01005418">
    <property type="protein sequence ID" value="OPJ77535.1"/>
    <property type="molecule type" value="Genomic_DNA"/>
</dbReference>
<comment type="caution">
    <text evidence="2">The sequence shown here is derived from an EMBL/GenBank/DDBJ whole genome shotgun (WGS) entry which is preliminary data.</text>
</comment>
<protein>
    <submittedName>
        <fullName evidence="2">Uncharacterized protein</fullName>
    </submittedName>
</protein>
<name>A0A1V4JZK9_PATFA</name>
<evidence type="ECO:0000256" key="1">
    <source>
        <dbReference type="SAM" id="MobiDB-lite"/>
    </source>
</evidence>
<evidence type="ECO:0000313" key="3">
    <source>
        <dbReference type="Proteomes" id="UP000190648"/>
    </source>
</evidence>
<organism evidence="2 3">
    <name type="scientific">Patagioenas fasciata monilis</name>
    <dbReference type="NCBI Taxonomy" id="372326"/>
    <lineage>
        <taxon>Eukaryota</taxon>
        <taxon>Metazoa</taxon>
        <taxon>Chordata</taxon>
        <taxon>Craniata</taxon>
        <taxon>Vertebrata</taxon>
        <taxon>Euteleostomi</taxon>
        <taxon>Archelosauria</taxon>
        <taxon>Archosauria</taxon>
        <taxon>Dinosauria</taxon>
        <taxon>Saurischia</taxon>
        <taxon>Theropoda</taxon>
        <taxon>Coelurosauria</taxon>
        <taxon>Aves</taxon>
        <taxon>Neognathae</taxon>
        <taxon>Neoaves</taxon>
        <taxon>Columbimorphae</taxon>
        <taxon>Columbiformes</taxon>
        <taxon>Columbidae</taxon>
        <taxon>Patagioenas</taxon>
    </lineage>
</organism>
<dbReference type="Proteomes" id="UP000190648">
    <property type="component" value="Unassembled WGS sequence"/>
</dbReference>
<evidence type="ECO:0000313" key="2">
    <source>
        <dbReference type="EMBL" id="OPJ77535.1"/>
    </source>
</evidence>
<gene>
    <name evidence="2" type="ORF">AV530_019786</name>
</gene>
<feature type="region of interest" description="Disordered" evidence="1">
    <location>
        <begin position="37"/>
        <end position="66"/>
    </location>
</feature>
<keyword evidence="3" id="KW-1185">Reference proteome</keyword>
<reference evidence="2 3" key="1">
    <citation type="submission" date="2016-02" db="EMBL/GenBank/DDBJ databases">
        <title>Band-tailed pigeon sequencing and assembly.</title>
        <authorList>
            <person name="Soares A.E."/>
            <person name="Novak B.J."/>
            <person name="Rice E.S."/>
            <person name="O'Connell B."/>
            <person name="Chang D."/>
            <person name="Weber S."/>
            <person name="Shapiro B."/>
        </authorList>
    </citation>
    <scope>NUCLEOTIDE SEQUENCE [LARGE SCALE GENOMIC DNA]</scope>
    <source>
        <strain evidence="2">BTP2013</strain>
        <tissue evidence="2">Blood</tissue>
    </source>
</reference>